<sequence>MMSAEREIRQLQKAKDKAQRGGNLPEEAALCNQLGEILASHGRYEEALEEHRQELRLLEAAGDGIGCAVAHRKIGERLAEMENYEAALKHQRQHLELARSLSDDTEQQRAWATIGRTYMFMAESRAPGGDTEAAGGDTEAAGGDTAALREAERAFRTSLAIVEEKLEGSVSRRELTEMRTRLYLNLALVYDSLRDAAKCEHYMKKSIFLAE</sequence>
<dbReference type="EMBL" id="LSYS01004026">
    <property type="protein sequence ID" value="OPJ81226.1"/>
    <property type="molecule type" value="Genomic_DNA"/>
</dbReference>
<proteinExistence type="predicted"/>
<feature type="region of interest" description="Disordered" evidence="4">
    <location>
        <begin position="1"/>
        <end position="23"/>
    </location>
</feature>
<evidence type="ECO:0000256" key="1">
    <source>
        <dbReference type="ARBA" id="ARBA00004123"/>
    </source>
</evidence>
<dbReference type="PANTHER" id="PTHR46358">
    <property type="entry name" value="TONSOKU-LIKE PROTEIN"/>
    <property type="match status" value="1"/>
</dbReference>
<dbReference type="GO" id="GO:0043596">
    <property type="term" value="C:nuclear replication fork"/>
    <property type="evidence" value="ECO:0007669"/>
    <property type="project" value="TreeGrafter"/>
</dbReference>
<organism evidence="5 6">
    <name type="scientific">Patagioenas fasciata monilis</name>
    <dbReference type="NCBI Taxonomy" id="372326"/>
    <lineage>
        <taxon>Eukaryota</taxon>
        <taxon>Metazoa</taxon>
        <taxon>Chordata</taxon>
        <taxon>Craniata</taxon>
        <taxon>Vertebrata</taxon>
        <taxon>Euteleostomi</taxon>
        <taxon>Archelosauria</taxon>
        <taxon>Archosauria</taxon>
        <taxon>Dinosauria</taxon>
        <taxon>Saurischia</taxon>
        <taxon>Theropoda</taxon>
        <taxon>Coelurosauria</taxon>
        <taxon>Aves</taxon>
        <taxon>Neognathae</taxon>
        <taxon>Neoaves</taxon>
        <taxon>Columbimorphae</taxon>
        <taxon>Columbiformes</taxon>
        <taxon>Columbidae</taxon>
        <taxon>Patagioenas</taxon>
    </lineage>
</organism>
<dbReference type="Pfam" id="PF13181">
    <property type="entry name" value="TPR_8"/>
    <property type="match status" value="1"/>
</dbReference>
<dbReference type="InterPro" id="IPR052311">
    <property type="entry name" value="MMS22L-TONSL_complex_comp"/>
</dbReference>
<dbReference type="AlphaFoldDB" id="A0A1V4K9T8"/>
<evidence type="ECO:0000313" key="6">
    <source>
        <dbReference type="Proteomes" id="UP000190648"/>
    </source>
</evidence>
<keyword evidence="6" id="KW-1185">Reference proteome</keyword>
<dbReference type="PANTHER" id="PTHR46358:SF1">
    <property type="entry name" value="TONSOKU-LIKE PROTEIN"/>
    <property type="match status" value="1"/>
</dbReference>
<evidence type="ECO:0000256" key="4">
    <source>
        <dbReference type="SAM" id="MobiDB-lite"/>
    </source>
</evidence>
<evidence type="ECO:0000256" key="2">
    <source>
        <dbReference type="ARBA" id="ARBA00022737"/>
    </source>
</evidence>
<dbReference type="InterPro" id="IPR011990">
    <property type="entry name" value="TPR-like_helical_dom_sf"/>
</dbReference>
<dbReference type="STRING" id="372326.A0A1V4K9T8"/>
<accession>A0A1V4K9T8</accession>
<keyword evidence="2" id="KW-0677">Repeat</keyword>
<name>A0A1V4K9T8_PATFA</name>
<dbReference type="InterPro" id="IPR019734">
    <property type="entry name" value="TPR_rpt"/>
</dbReference>
<dbReference type="SUPFAM" id="SSF48452">
    <property type="entry name" value="TPR-like"/>
    <property type="match status" value="1"/>
</dbReference>
<dbReference type="GO" id="GO:0000724">
    <property type="term" value="P:double-strand break repair via homologous recombination"/>
    <property type="evidence" value="ECO:0007669"/>
    <property type="project" value="TreeGrafter"/>
</dbReference>
<dbReference type="OrthoDB" id="5806726at2759"/>
<protein>
    <submittedName>
        <fullName evidence="5">Uncharacterized protein</fullName>
    </submittedName>
</protein>
<dbReference type="Gene3D" id="1.25.40.10">
    <property type="entry name" value="Tetratricopeptide repeat domain"/>
    <property type="match status" value="1"/>
</dbReference>
<dbReference type="Proteomes" id="UP000190648">
    <property type="component" value="Unassembled WGS sequence"/>
</dbReference>
<dbReference type="GO" id="GO:0031297">
    <property type="term" value="P:replication fork processing"/>
    <property type="evidence" value="ECO:0007669"/>
    <property type="project" value="TreeGrafter"/>
</dbReference>
<gene>
    <name evidence="5" type="ORF">AV530_011476</name>
</gene>
<evidence type="ECO:0000256" key="3">
    <source>
        <dbReference type="ARBA" id="ARBA00023242"/>
    </source>
</evidence>
<dbReference type="Pfam" id="PF13424">
    <property type="entry name" value="TPR_12"/>
    <property type="match status" value="1"/>
</dbReference>
<keyword evidence="3" id="KW-0539">Nucleus</keyword>
<comment type="caution">
    <text evidence="5">The sequence shown here is derived from an EMBL/GenBank/DDBJ whole genome shotgun (WGS) entry which is preliminary data.</text>
</comment>
<reference evidence="5 6" key="1">
    <citation type="submission" date="2016-02" db="EMBL/GenBank/DDBJ databases">
        <title>Band-tailed pigeon sequencing and assembly.</title>
        <authorList>
            <person name="Soares A.E."/>
            <person name="Novak B.J."/>
            <person name="Rice E.S."/>
            <person name="O'Connell B."/>
            <person name="Chang D."/>
            <person name="Weber S."/>
            <person name="Shapiro B."/>
        </authorList>
    </citation>
    <scope>NUCLEOTIDE SEQUENCE [LARGE SCALE GENOMIC DNA]</scope>
    <source>
        <strain evidence="5">BTP2013</strain>
        <tissue evidence="5">Blood</tissue>
    </source>
</reference>
<comment type="subcellular location">
    <subcellularLocation>
        <location evidence="1">Nucleus</location>
    </subcellularLocation>
</comment>
<feature type="compositionally biased region" description="Basic and acidic residues" evidence="4">
    <location>
        <begin position="1"/>
        <end position="19"/>
    </location>
</feature>
<evidence type="ECO:0000313" key="5">
    <source>
        <dbReference type="EMBL" id="OPJ81226.1"/>
    </source>
</evidence>